<reference evidence="3 4" key="1">
    <citation type="submission" date="2015-12" db="EMBL/GenBank/DDBJ databases">
        <authorList>
            <person name="Shamseldin A."/>
            <person name="Moawad H."/>
            <person name="Abd El-Rahim W.M."/>
            <person name="Sadowsky M.J."/>
        </authorList>
    </citation>
    <scope>NUCLEOTIDE SEQUENCE [LARGE SCALE GENOMIC DNA]</scope>
    <source>
        <strain evidence="3 4">JC234</strain>
    </source>
</reference>
<feature type="domain" description="Helix-turn-helix type 11" evidence="1">
    <location>
        <begin position="6"/>
        <end position="59"/>
    </location>
</feature>
<dbReference type="InterPro" id="IPR013196">
    <property type="entry name" value="HTH_11"/>
</dbReference>
<evidence type="ECO:0000313" key="3">
    <source>
        <dbReference type="EMBL" id="OCW58223.1"/>
    </source>
</evidence>
<dbReference type="Pfam" id="PF08279">
    <property type="entry name" value="HTH_11"/>
    <property type="match status" value="1"/>
</dbReference>
<protein>
    <submittedName>
        <fullName evidence="3">DNA-binding protein</fullName>
    </submittedName>
</protein>
<evidence type="ECO:0000259" key="1">
    <source>
        <dbReference type="Pfam" id="PF08279"/>
    </source>
</evidence>
<dbReference type="Proteomes" id="UP000094795">
    <property type="component" value="Unassembled WGS sequence"/>
</dbReference>
<dbReference type="Gene3D" id="1.10.10.10">
    <property type="entry name" value="Winged helix-like DNA-binding domain superfamily/Winged helix DNA-binding domain"/>
    <property type="match status" value="1"/>
</dbReference>
<feature type="domain" description="WYL" evidence="2">
    <location>
        <begin position="137"/>
        <end position="204"/>
    </location>
</feature>
<dbReference type="Pfam" id="PF13280">
    <property type="entry name" value="WYL"/>
    <property type="match status" value="1"/>
</dbReference>
<dbReference type="OrthoDB" id="9807255at2"/>
<dbReference type="PANTHER" id="PTHR34580">
    <property type="match status" value="1"/>
</dbReference>
<proteinExistence type="predicted"/>
<dbReference type="PANTHER" id="PTHR34580:SF3">
    <property type="entry name" value="PROTEIN PAFB"/>
    <property type="match status" value="1"/>
</dbReference>
<evidence type="ECO:0000259" key="2">
    <source>
        <dbReference type="Pfam" id="PF13280"/>
    </source>
</evidence>
<organism evidence="3 4">
    <name type="scientific">Hoeflea olei</name>
    <dbReference type="NCBI Taxonomy" id="1480615"/>
    <lineage>
        <taxon>Bacteria</taxon>
        <taxon>Pseudomonadati</taxon>
        <taxon>Pseudomonadota</taxon>
        <taxon>Alphaproteobacteria</taxon>
        <taxon>Hyphomicrobiales</taxon>
        <taxon>Rhizobiaceae</taxon>
        <taxon>Hoeflea</taxon>
    </lineage>
</organism>
<name>A0A1C1YXE5_9HYPH</name>
<dbReference type="InterPro" id="IPR036390">
    <property type="entry name" value="WH_DNA-bd_sf"/>
</dbReference>
<dbReference type="EMBL" id="LQZT01000009">
    <property type="protein sequence ID" value="OCW58223.1"/>
    <property type="molecule type" value="Genomic_DNA"/>
</dbReference>
<dbReference type="PROSITE" id="PS52050">
    <property type="entry name" value="WYL"/>
    <property type="match status" value="1"/>
</dbReference>
<keyword evidence="3" id="KW-0238">DNA-binding</keyword>
<dbReference type="InterPro" id="IPR051534">
    <property type="entry name" value="CBASS_pafABC_assoc_protein"/>
</dbReference>
<comment type="caution">
    <text evidence="3">The sequence shown here is derived from an EMBL/GenBank/DDBJ whole genome shotgun (WGS) entry which is preliminary data.</text>
</comment>
<dbReference type="InterPro" id="IPR026881">
    <property type="entry name" value="WYL_dom"/>
</dbReference>
<keyword evidence="4" id="KW-1185">Reference proteome</keyword>
<dbReference type="AlphaFoldDB" id="A0A1C1YXE5"/>
<dbReference type="InterPro" id="IPR036388">
    <property type="entry name" value="WH-like_DNA-bd_sf"/>
</dbReference>
<sequence>MSRASRLLDLLQAFRRHKRPVSGARLADELGVSLRTIYRDIEALKAQGAAIDGEAGVGFVLKPGFMLPPLMFSEEEIEALVLGSRWVAERADGPLGAAAQNALAKIAAVLPRDLRAGIDETALLVPPRGPYSEGEANLPLIREAIRGNRKLQIGYADVNGAPSERVIWPIALAFFERTRVIVAWCELRGDFRHFRADRIVRFEVAERYPERRAALMKRWQARDDIHRPPPALA</sequence>
<evidence type="ECO:0000313" key="4">
    <source>
        <dbReference type="Proteomes" id="UP000094795"/>
    </source>
</evidence>
<accession>A0A1C1YXE5</accession>
<dbReference type="RefSeq" id="WP_066177154.1">
    <property type="nucleotide sequence ID" value="NZ_LQZT01000009.1"/>
</dbReference>
<gene>
    <name evidence="3" type="ORF">AWJ14_01305</name>
</gene>
<dbReference type="GO" id="GO:0003677">
    <property type="term" value="F:DNA binding"/>
    <property type="evidence" value="ECO:0007669"/>
    <property type="project" value="UniProtKB-KW"/>
</dbReference>
<dbReference type="STRING" id="1480615.AWJ14_01305"/>
<dbReference type="SUPFAM" id="SSF46785">
    <property type="entry name" value="Winged helix' DNA-binding domain"/>
    <property type="match status" value="1"/>
</dbReference>